<dbReference type="SUPFAM" id="SSF53474">
    <property type="entry name" value="alpha/beta-Hydrolases"/>
    <property type="match status" value="1"/>
</dbReference>
<evidence type="ECO:0008006" key="3">
    <source>
        <dbReference type="Google" id="ProtNLM"/>
    </source>
</evidence>
<dbReference type="PANTHER" id="PTHR22946">
    <property type="entry name" value="DIENELACTONE HYDROLASE DOMAIN-CONTAINING PROTEIN-RELATED"/>
    <property type="match status" value="1"/>
</dbReference>
<dbReference type="EMBL" id="VCYH01000003">
    <property type="protein sequence ID" value="MDN7024232.1"/>
    <property type="molecule type" value="Genomic_DNA"/>
</dbReference>
<dbReference type="RefSeq" id="WP_301663332.1">
    <property type="nucleotide sequence ID" value="NZ_VCYH01000003.1"/>
</dbReference>
<keyword evidence="2" id="KW-1185">Reference proteome</keyword>
<dbReference type="Proteomes" id="UP001168338">
    <property type="component" value="Unassembled WGS sequence"/>
</dbReference>
<protein>
    <recommendedName>
        <fullName evidence="3">Dienelactone hydrolase domain-containing protein</fullName>
    </recommendedName>
</protein>
<dbReference type="Gene3D" id="3.40.50.1820">
    <property type="entry name" value="alpha/beta hydrolase"/>
    <property type="match status" value="1"/>
</dbReference>
<sequence length="266" mass="29355">MNGMLSGSPPPERSLERLQALFDYNPEFPLDSEESVIEERGGIAIHDVRYNAATGRTFGAYLVMPPGAGRFAGIIYVHPGPGSRDTFLDEAVMLARRGAVSLLVDAPWTEKAVATWGRTVTNPQNAVREHILTVIGLRRGIDLLAARPEVDAARLGYVGHSFGALIGGVLSAVEMRVRAYVLMAGTGSFTDVAVLNLPDLAGEALERYRRTLARDEFFPREISREFFEAASEPKSMRWYDAGHYLSDEAREDRMAWLSTELSLHSE</sequence>
<proteinExistence type="predicted"/>
<evidence type="ECO:0000313" key="2">
    <source>
        <dbReference type="Proteomes" id="UP001168338"/>
    </source>
</evidence>
<organism evidence="1 2">
    <name type="scientific">Methanoculleus frigidifontis</name>
    <dbReference type="NCBI Taxonomy" id="2584085"/>
    <lineage>
        <taxon>Archaea</taxon>
        <taxon>Methanobacteriati</taxon>
        <taxon>Methanobacteriota</taxon>
        <taxon>Stenosarchaea group</taxon>
        <taxon>Methanomicrobia</taxon>
        <taxon>Methanomicrobiales</taxon>
        <taxon>Methanomicrobiaceae</taxon>
        <taxon>Methanoculleus</taxon>
    </lineage>
</organism>
<accession>A0ABT8M8H4</accession>
<dbReference type="InterPro" id="IPR050261">
    <property type="entry name" value="FrsA_esterase"/>
</dbReference>
<comment type="caution">
    <text evidence="1">The sequence shown here is derived from an EMBL/GenBank/DDBJ whole genome shotgun (WGS) entry which is preliminary data.</text>
</comment>
<dbReference type="InterPro" id="IPR029058">
    <property type="entry name" value="AB_hydrolase_fold"/>
</dbReference>
<name>A0ABT8M8H4_9EURY</name>
<reference evidence="1" key="1">
    <citation type="submission" date="2019-05" db="EMBL/GenBank/DDBJ databases">
        <title>Methanoculleus sp. FWC-SCC1, a methanogenic archaeon isolated from deep marine cold seep.</title>
        <authorList>
            <person name="Chen Y.-W."/>
            <person name="Chen S.-C."/>
            <person name="Teng N.-H."/>
            <person name="Lai M.-C."/>
        </authorList>
    </citation>
    <scope>NUCLEOTIDE SEQUENCE</scope>
    <source>
        <strain evidence="1">FWC-SCC1</strain>
    </source>
</reference>
<evidence type="ECO:0000313" key="1">
    <source>
        <dbReference type="EMBL" id="MDN7024232.1"/>
    </source>
</evidence>
<gene>
    <name evidence="1" type="ORF">FGU65_04890</name>
</gene>